<dbReference type="NCBIfam" id="NF033848">
    <property type="entry name" value="VgrG_rel"/>
    <property type="match status" value="1"/>
</dbReference>
<feature type="domain" description="Gp5/Type VI secretion system Vgr protein OB-fold" evidence="1">
    <location>
        <begin position="387"/>
        <end position="460"/>
    </location>
</feature>
<evidence type="ECO:0000313" key="2">
    <source>
        <dbReference type="EMBL" id="GCL38109.1"/>
    </source>
</evidence>
<dbReference type="InterPro" id="IPR006531">
    <property type="entry name" value="Gp5/Vgr_OB"/>
</dbReference>
<dbReference type="EMBL" id="BJCE01000116">
    <property type="protein sequence ID" value="GCL38109.1"/>
    <property type="molecule type" value="Genomic_DNA"/>
</dbReference>
<evidence type="ECO:0000313" key="3">
    <source>
        <dbReference type="Proteomes" id="UP000300142"/>
    </source>
</evidence>
<dbReference type="Gene3D" id="2.40.50.230">
    <property type="entry name" value="Gp5 N-terminal domain"/>
    <property type="match status" value="1"/>
</dbReference>
<dbReference type="Pfam" id="PF05954">
    <property type="entry name" value="Phage_GPD"/>
    <property type="match status" value="1"/>
</dbReference>
<dbReference type="Pfam" id="PF04717">
    <property type="entry name" value="Phage_base_V"/>
    <property type="match status" value="1"/>
</dbReference>
<gene>
    <name evidence="2" type="ORF">SR1949_32220</name>
</gene>
<protein>
    <submittedName>
        <fullName evidence="2">Rhs element Vgr protein</fullName>
    </submittedName>
</protein>
<comment type="caution">
    <text evidence="2">The sequence shown here is derived from an EMBL/GenBank/DDBJ whole genome shotgun (WGS) entry which is preliminary data.</text>
</comment>
<dbReference type="SUPFAM" id="SSF69349">
    <property type="entry name" value="Phage fibre proteins"/>
    <property type="match status" value="1"/>
</dbReference>
<dbReference type="AlphaFoldDB" id="A0A479ZZN4"/>
<dbReference type="InterPro" id="IPR037026">
    <property type="entry name" value="Vgr_OB-fold_dom_sf"/>
</dbReference>
<proteinExistence type="predicted"/>
<organism evidence="2 3">
    <name type="scientific">Sphaerospermopsis reniformis</name>
    <dbReference type="NCBI Taxonomy" id="531300"/>
    <lineage>
        <taxon>Bacteria</taxon>
        <taxon>Bacillati</taxon>
        <taxon>Cyanobacteriota</taxon>
        <taxon>Cyanophyceae</taxon>
        <taxon>Nostocales</taxon>
        <taxon>Aphanizomenonaceae</taxon>
        <taxon>Sphaerospermopsis</taxon>
    </lineage>
</organism>
<name>A0A479ZZN4_9CYAN</name>
<sequence length="596" mass="66942">MPDKSLYLSEPKIQIEGQDASPELMKDLLEITVEESLHLPAMFTLVIHNSYLSTVERAEYQEWRHEKLFKIGTQIKIGFISSTTQDSNFKKKDEQNLIEGEVTAIEVHFNEKTEAPIIIRGYDVSHRLHRGRYNRSFLNQMDSDIVKQIIGETGISPGKIDSSGVNHEYVFQENQTNMEFLRERAARIGYELFIQDGKLNFCQPESKESLSLKWLNEISKFSVRVTNAEQVKAVEVRSWDFTQKKLITSEVTAEKVITETGNGKGSKTSTAFKGKPSNPKMIVVDKPVATENEAKKMAQALCDELGGEFVYADAQAYGNPKIRPGRLINIQDIGDRYSGKYYVTETRHFYNQRVYTTNFSVRGLRAGNLFSTLSTQTHLQPGQTFLIGIVTNNKDPKGWGRVKVKFPTLSEEHESHWARVVTAGAGPNRGFDCLPEVNDEVLVGFEHGDIHRPYIIGNVWNGKDAPPEKVDDSVVKGVRLRTFKTRTGHTMQFVEEDKGGSKTGIRLETTKGHKIYLNDSEQFIEIKTKGGHTIKMDDRGKTISIETSGKHSIKMSDASKSVTIKSTGNMSIEAQGNLDIKANGVITVKGSLIKLN</sequence>
<dbReference type="InterPro" id="IPR047702">
    <property type="entry name" value="VgrG-rel"/>
</dbReference>
<keyword evidence="3" id="KW-1185">Reference proteome</keyword>
<dbReference type="SUPFAM" id="SSF69279">
    <property type="entry name" value="Phage tail proteins"/>
    <property type="match status" value="1"/>
</dbReference>
<dbReference type="SUPFAM" id="SSF69255">
    <property type="entry name" value="gp5 N-terminal domain-like"/>
    <property type="match status" value="1"/>
</dbReference>
<reference evidence="3" key="1">
    <citation type="submission" date="2019-02" db="EMBL/GenBank/DDBJ databases">
        <title>Draft genome sequence of Sphaerospermopsis reniformis NIES-1949.</title>
        <authorList>
            <person name="Yamaguchi H."/>
            <person name="Suzuki S."/>
            <person name="Kawachi M."/>
        </authorList>
    </citation>
    <scope>NUCLEOTIDE SEQUENCE [LARGE SCALE GENOMIC DNA]</scope>
    <source>
        <strain evidence="3">NIES-1949</strain>
    </source>
</reference>
<evidence type="ECO:0000259" key="1">
    <source>
        <dbReference type="Pfam" id="PF04717"/>
    </source>
</evidence>
<dbReference type="Proteomes" id="UP000300142">
    <property type="component" value="Unassembled WGS sequence"/>
</dbReference>
<dbReference type="RefSeq" id="WP_137668098.1">
    <property type="nucleotide sequence ID" value="NZ_BJCE01000116.1"/>
</dbReference>
<accession>A0A479ZZN4</accession>